<dbReference type="Proteomes" id="UP000295244">
    <property type="component" value="Unassembled WGS sequence"/>
</dbReference>
<keyword evidence="2" id="KW-1185">Reference proteome</keyword>
<reference evidence="1 2" key="1">
    <citation type="submission" date="2019-03" db="EMBL/GenBank/DDBJ databases">
        <title>Whole genome sequence of a novel Rubrobacter taiwanensis strain, isolated from Yellowstone National Park.</title>
        <authorList>
            <person name="Freed S."/>
            <person name="Ramaley R.F."/>
            <person name="Kyndt J.A."/>
        </authorList>
    </citation>
    <scope>NUCLEOTIDE SEQUENCE [LARGE SCALE GENOMIC DNA]</scope>
    <source>
        <strain evidence="1 2">Yellowstone</strain>
    </source>
</reference>
<proteinExistence type="predicted"/>
<dbReference type="AlphaFoldDB" id="A0A4R1BFN7"/>
<evidence type="ECO:0000313" key="1">
    <source>
        <dbReference type="EMBL" id="TCJ15858.1"/>
    </source>
</evidence>
<accession>A0A4R1BFN7</accession>
<comment type="caution">
    <text evidence="1">The sequence shown here is derived from an EMBL/GenBank/DDBJ whole genome shotgun (WGS) entry which is preliminary data.</text>
</comment>
<dbReference type="EMBL" id="SKBU01000020">
    <property type="protein sequence ID" value="TCJ15858.1"/>
    <property type="molecule type" value="Genomic_DNA"/>
</dbReference>
<dbReference type="OrthoDB" id="5244304at2"/>
<sequence>MAARVLERVISRYRPYAPTFKPGDRAPFSGTYVCDRGTMLPPVYVQLSRGEPFPEVAGLGPHTRWRETNIQG</sequence>
<dbReference type="RefSeq" id="WP_132692016.1">
    <property type="nucleotide sequence ID" value="NZ_SKBU01000020.1"/>
</dbReference>
<protein>
    <submittedName>
        <fullName evidence="1">YjzC family protein</fullName>
    </submittedName>
</protein>
<name>A0A4R1BFN7_9ACTN</name>
<evidence type="ECO:0000313" key="2">
    <source>
        <dbReference type="Proteomes" id="UP000295244"/>
    </source>
</evidence>
<gene>
    <name evidence="1" type="ORF">E0L93_11395</name>
</gene>
<organism evidence="1 2">
    <name type="scientific">Rubrobacter taiwanensis</name>
    <dbReference type="NCBI Taxonomy" id="185139"/>
    <lineage>
        <taxon>Bacteria</taxon>
        <taxon>Bacillati</taxon>
        <taxon>Actinomycetota</taxon>
        <taxon>Rubrobacteria</taxon>
        <taxon>Rubrobacterales</taxon>
        <taxon>Rubrobacteraceae</taxon>
        <taxon>Rubrobacter</taxon>
    </lineage>
</organism>